<organism evidence="2 3">
    <name type="scientific">Brucella pecoris</name>
    <dbReference type="NCBI Taxonomy" id="867683"/>
    <lineage>
        <taxon>Bacteria</taxon>
        <taxon>Pseudomonadati</taxon>
        <taxon>Pseudomonadota</taxon>
        <taxon>Alphaproteobacteria</taxon>
        <taxon>Hyphomicrobiales</taxon>
        <taxon>Brucellaceae</taxon>
        <taxon>Brucella/Ochrobactrum group</taxon>
        <taxon>Brucella</taxon>
    </lineage>
</organism>
<comment type="caution">
    <text evidence="2">The sequence shown here is derived from an EMBL/GenBank/DDBJ whole genome shotgun (WGS) entry which is preliminary data.</text>
</comment>
<dbReference type="EMBL" id="VEWK01000013">
    <property type="protein sequence ID" value="TNV09468.1"/>
    <property type="molecule type" value="Genomic_DNA"/>
</dbReference>
<evidence type="ECO:0000313" key="2">
    <source>
        <dbReference type="EMBL" id="TNV09468.1"/>
    </source>
</evidence>
<proteinExistence type="predicted"/>
<protein>
    <submittedName>
        <fullName evidence="2">Uncharacterized protein</fullName>
    </submittedName>
</protein>
<feature type="compositionally biased region" description="Polar residues" evidence="1">
    <location>
        <begin position="1"/>
        <end position="36"/>
    </location>
</feature>
<dbReference type="InterPro" id="IPR010064">
    <property type="entry name" value="HK97-gp10_tail"/>
</dbReference>
<dbReference type="AlphaFoldDB" id="A0A5C5CEC9"/>
<gene>
    <name evidence="2" type="ORF">FIB18_20625</name>
</gene>
<reference evidence="2 3" key="1">
    <citation type="journal article" date="2011" name="Int. J. Syst. Evol. Microbiol.">
        <title>Ochrobactrum pecoris sp. nov., isolated from farm animals.</title>
        <authorList>
            <person name="Kampfer P."/>
            <person name="Huber B."/>
            <person name="Busse H.J."/>
            <person name="Scholz H.C."/>
            <person name="Tomaso H."/>
            <person name="Hotzel H."/>
            <person name="Melzer F."/>
        </authorList>
    </citation>
    <scope>NUCLEOTIDE SEQUENCE [LARGE SCALE GENOMIC DNA]</scope>
    <source>
        <strain evidence="2 3">08RB2639</strain>
    </source>
</reference>
<evidence type="ECO:0000313" key="3">
    <source>
        <dbReference type="Proteomes" id="UP000313390"/>
    </source>
</evidence>
<evidence type="ECO:0000256" key="1">
    <source>
        <dbReference type="SAM" id="MobiDB-lite"/>
    </source>
</evidence>
<dbReference type="NCBIfam" id="TIGR01725">
    <property type="entry name" value="phge_HK97_gp10"/>
    <property type="match status" value="1"/>
</dbReference>
<sequence>MMSRTFSNLHLGHSQQKAPTSCSGGFSSQSLGSTGVSLPENHVKASFSLRKLFGRRASAHMRHSPPWFSLPHCTALMRRMLPSPMKRRTPMAKGWYLSGEFKRRMLRLPEKVRKETNRAIEQNADEWVRVSRSMAPVDPKDGIHLKPSIRHYETETGGQVVRAGGEATTRPVKDGQSATFDYALAQEFGTQEMAANPFFWPAYRLFKKKFASRRSRAMNKSVKDFNNGQ</sequence>
<accession>A0A5C5CEC9</accession>
<feature type="region of interest" description="Disordered" evidence="1">
    <location>
        <begin position="1"/>
        <end position="37"/>
    </location>
</feature>
<name>A0A5C5CEC9_9HYPH</name>
<dbReference type="Proteomes" id="UP000313390">
    <property type="component" value="Unassembled WGS sequence"/>
</dbReference>